<comment type="subcellular location">
    <subcellularLocation>
        <location evidence="1">Nucleus</location>
    </subcellularLocation>
</comment>
<dbReference type="GO" id="GO:0000124">
    <property type="term" value="C:SAGA complex"/>
    <property type="evidence" value="ECO:0007669"/>
    <property type="project" value="InterPro"/>
</dbReference>
<sequence>MIRTGPAGAPAVAHPLVKDVLAKELQLYYTHVTAAVVSRDDTVRETALGSLATDPGLQPLLPYLIKAAQDHITKHLRQLWEVAAMVAMVDAVLRNGNFFMVPYLHQLIPLLLTTIVGRHLGSGDPAEDHWALRRTAARLLAGVLAQHQSAYPLMTTRVQKTLLTALVDDSKAVTSKYGAVVALALLGTHSARMLVTEAPRYEAGIFAPVLGGGTEGGTACAVPAANERNVRQLLDAYA</sequence>
<accession>A0A0L0T1S9</accession>
<dbReference type="CDD" id="cd08050">
    <property type="entry name" value="TAF6C"/>
    <property type="match status" value="1"/>
</dbReference>
<keyword evidence="4" id="KW-0804">Transcription</keyword>
<dbReference type="Pfam" id="PF07571">
    <property type="entry name" value="TAF6_C"/>
    <property type="match status" value="1"/>
</dbReference>
<dbReference type="GO" id="GO:0016251">
    <property type="term" value="F:RNA polymerase II general transcription initiation factor activity"/>
    <property type="evidence" value="ECO:0007669"/>
    <property type="project" value="InterPro"/>
</dbReference>
<dbReference type="PANTHER" id="PTHR10221:SF9">
    <property type="entry name" value="TRANSCRIPTION INITIATION FACTOR TFIID SUBUNIT 6"/>
    <property type="match status" value="1"/>
</dbReference>
<feature type="domain" description="TAF6 C-terminal HEAT repeat" evidence="6">
    <location>
        <begin position="17"/>
        <end position="197"/>
    </location>
</feature>
<evidence type="ECO:0000256" key="4">
    <source>
        <dbReference type="ARBA" id="ARBA00023163"/>
    </source>
</evidence>
<evidence type="ECO:0000256" key="2">
    <source>
        <dbReference type="ARBA" id="ARBA00007688"/>
    </source>
</evidence>
<dbReference type="InterPro" id="IPR046344">
    <property type="entry name" value="TAF6_C_sf"/>
</dbReference>
<dbReference type="Gene3D" id="1.25.40.770">
    <property type="entry name" value="TAF6, C-terminal HEAT repeat domain"/>
    <property type="match status" value="1"/>
</dbReference>
<evidence type="ECO:0000256" key="5">
    <source>
        <dbReference type="ARBA" id="ARBA00023242"/>
    </source>
</evidence>
<dbReference type="AlphaFoldDB" id="A0A0L0T1S9"/>
<dbReference type="SUPFAM" id="SSF48371">
    <property type="entry name" value="ARM repeat"/>
    <property type="match status" value="1"/>
</dbReference>
<organism evidence="7 8">
    <name type="scientific">Allomyces macrogynus (strain ATCC 38327)</name>
    <name type="common">Allomyces javanicus var. macrogynus</name>
    <dbReference type="NCBI Taxonomy" id="578462"/>
    <lineage>
        <taxon>Eukaryota</taxon>
        <taxon>Fungi</taxon>
        <taxon>Fungi incertae sedis</taxon>
        <taxon>Blastocladiomycota</taxon>
        <taxon>Blastocladiomycetes</taxon>
        <taxon>Blastocladiales</taxon>
        <taxon>Blastocladiaceae</taxon>
        <taxon>Allomyces</taxon>
    </lineage>
</organism>
<evidence type="ECO:0000313" key="8">
    <source>
        <dbReference type="Proteomes" id="UP000054350"/>
    </source>
</evidence>
<dbReference type="EMBL" id="GG745357">
    <property type="protein sequence ID" value="KNE68692.1"/>
    <property type="molecule type" value="Genomic_DNA"/>
</dbReference>
<dbReference type="GO" id="GO:0046695">
    <property type="term" value="C:SLIK (SAGA-like) complex"/>
    <property type="evidence" value="ECO:0007669"/>
    <property type="project" value="InterPro"/>
</dbReference>
<keyword evidence="5" id="KW-0539">Nucleus</keyword>
<dbReference type="VEuPathDB" id="FungiDB:AMAG_19777"/>
<dbReference type="InterPro" id="IPR011442">
    <property type="entry name" value="TAF6_C"/>
</dbReference>
<comment type="similarity">
    <text evidence="2">Belongs to the TAF6 family.</text>
</comment>
<dbReference type="FunFam" id="1.25.40.770:FF:000001">
    <property type="entry name" value="Transcription initiation factor TFIID subunit 6"/>
    <property type="match status" value="1"/>
</dbReference>
<dbReference type="PANTHER" id="PTHR10221">
    <property type="entry name" value="TRANSCRIPTION INITIATION FACTOR TFIID SUBUNIT 6"/>
    <property type="match status" value="1"/>
</dbReference>
<keyword evidence="8" id="KW-1185">Reference proteome</keyword>
<dbReference type="GO" id="GO:0005669">
    <property type="term" value="C:transcription factor TFIID complex"/>
    <property type="evidence" value="ECO:0007669"/>
    <property type="project" value="InterPro"/>
</dbReference>
<evidence type="ECO:0000313" key="7">
    <source>
        <dbReference type="EMBL" id="KNE68692.1"/>
    </source>
</evidence>
<reference evidence="8" key="2">
    <citation type="submission" date="2009-11" db="EMBL/GenBank/DDBJ databases">
        <title>The Genome Sequence of Allomyces macrogynus strain ATCC 38327.</title>
        <authorList>
            <consortium name="The Broad Institute Genome Sequencing Platform"/>
            <person name="Russ C."/>
            <person name="Cuomo C."/>
            <person name="Shea T."/>
            <person name="Young S.K."/>
            <person name="Zeng Q."/>
            <person name="Koehrsen M."/>
            <person name="Haas B."/>
            <person name="Borodovsky M."/>
            <person name="Guigo R."/>
            <person name="Alvarado L."/>
            <person name="Berlin A."/>
            <person name="Borenstein D."/>
            <person name="Chen Z."/>
            <person name="Engels R."/>
            <person name="Freedman E."/>
            <person name="Gellesch M."/>
            <person name="Goldberg J."/>
            <person name="Griggs A."/>
            <person name="Gujja S."/>
            <person name="Heiman D."/>
            <person name="Hepburn T."/>
            <person name="Howarth C."/>
            <person name="Jen D."/>
            <person name="Larson L."/>
            <person name="Lewis B."/>
            <person name="Mehta T."/>
            <person name="Park D."/>
            <person name="Pearson M."/>
            <person name="Roberts A."/>
            <person name="Saif S."/>
            <person name="Shenoy N."/>
            <person name="Sisk P."/>
            <person name="Stolte C."/>
            <person name="Sykes S."/>
            <person name="Walk T."/>
            <person name="White J."/>
            <person name="Yandava C."/>
            <person name="Burger G."/>
            <person name="Gray M.W."/>
            <person name="Holland P.W.H."/>
            <person name="King N."/>
            <person name="Lang F.B.F."/>
            <person name="Roger A.J."/>
            <person name="Ruiz-Trillo I."/>
            <person name="Lander E."/>
            <person name="Nusbaum C."/>
        </authorList>
    </citation>
    <scope>NUCLEOTIDE SEQUENCE [LARGE SCALE GENOMIC DNA]</scope>
    <source>
        <strain evidence="8">ATCC 38327</strain>
    </source>
</reference>
<gene>
    <name evidence="7" type="ORF">AMAG_19777</name>
</gene>
<dbReference type="Proteomes" id="UP000054350">
    <property type="component" value="Unassembled WGS sequence"/>
</dbReference>
<feature type="non-terminal residue" evidence="7">
    <location>
        <position position="238"/>
    </location>
</feature>
<dbReference type="eggNOG" id="KOG2549">
    <property type="taxonomic scope" value="Eukaryota"/>
</dbReference>
<dbReference type="STRING" id="578462.A0A0L0T1S9"/>
<proteinExistence type="inferred from homology"/>
<dbReference type="GO" id="GO:0003713">
    <property type="term" value="F:transcription coactivator activity"/>
    <property type="evidence" value="ECO:0007669"/>
    <property type="project" value="TreeGrafter"/>
</dbReference>
<reference evidence="7 8" key="1">
    <citation type="submission" date="2009-11" db="EMBL/GenBank/DDBJ databases">
        <title>Annotation of Allomyces macrogynus ATCC 38327.</title>
        <authorList>
            <consortium name="The Broad Institute Genome Sequencing Platform"/>
            <person name="Russ C."/>
            <person name="Cuomo C."/>
            <person name="Burger G."/>
            <person name="Gray M.W."/>
            <person name="Holland P.W.H."/>
            <person name="King N."/>
            <person name="Lang F.B.F."/>
            <person name="Roger A.J."/>
            <person name="Ruiz-Trillo I."/>
            <person name="Young S.K."/>
            <person name="Zeng Q."/>
            <person name="Gargeya S."/>
            <person name="Fitzgerald M."/>
            <person name="Haas B."/>
            <person name="Abouelleil A."/>
            <person name="Alvarado L."/>
            <person name="Arachchi H.M."/>
            <person name="Berlin A."/>
            <person name="Chapman S.B."/>
            <person name="Gearin G."/>
            <person name="Goldberg J."/>
            <person name="Griggs A."/>
            <person name="Gujja S."/>
            <person name="Hansen M."/>
            <person name="Heiman D."/>
            <person name="Howarth C."/>
            <person name="Larimer J."/>
            <person name="Lui A."/>
            <person name="MacDonald P.J.P."/>
            <person name="McCowen C."/>
            <person name="Montmayeur A."/>
            <person name="Murphy C."/>
            <person name="Neiman D."/>
            <person name="Pearson M."/>
            <person name="Priest M."/>
            <person name="Roberts A."/>
            <person name="Saif S."/>
            <person name="Shea T."/>
            <person name="Sisk P."/>
            <person name="Stolte C."/>
            <person name="Sykes S."/>
            <person name="Wortman J."/>
            <person name="Nusbaum C."/>
            <person name="Birren B."/>
        </authorList>
    </citation>
    <scope>NUCLEOTIDE SEQUENCE [LARGE SCALE GENOMIC DNA]</scope>
    <source>
        <strain evidence="7 8">ATCC 38327</strain>
    </source>
</reference>
<name>A0A0L0T1S9_ALLM3</name>
<dbReference type="GO" id="GO:0051123">
    <property type="term" value="P:RNA polymerase II preinitiation complex assembly"/>
    <property type="evidence" value="ECO:0007669"/>
    <property type="project" value="TreeGrafter"/>
</dbReference>
<dbReference type="OrthoDB" id="361039at2759"/>
<evidence type="ECO:0000256" key="1">
    <source>
        <dbReference type="ARBA" id="ARBA00004123"/>
    </source>
</evidence>
<protein>
    <recommendedName>
        <fullName evidence="6">TAF6 C-terminal HEAT repeat domain-containing protein</fullName>
    </recommendedName>
</protein>
<dbReference type="InterPro" id="IPR037796">
    <property type="entry name" value="TAF6"/>
</dbReference>
<dbReference type="InterPro" id="IPR016024">
    <property type="entry name" value="ARM-type_fold"/>
</dbReference>
<evidence type="ECO:0000256" key="3">
    <source>
        <dbReference type="ARBA" id="ARBA00023015"/>
    </source>
</evidence>
<keyword evidence="3" id="KW-0805">Transcription regulation</keyword>
<evidence type="ECO:0000259" key="6">
    <source>
        <dbReference type="Pfam" id="PF07571"/>
    </source>
</evidence>